<organism evidence="2 3">
    <name type="scientific">Pseudonocardia asaccharolytica DSM 44247 = NBRC 16224</name>
    <dbReference type="NCBI Taxonomy" id="1123024"/>
    <lineage>
        <taxon>Bacteria</taxon>
        <taxon>Bacillati</taxon>
        <taxon>Actinomycetota</taxon>
        <taxon>Actinomycetes</taxon>
        <taxon>Pseudonocardiales</taxon>
        <taxon>Pseudonocardiaceae</taxon>
        <taxon>Pseudonocardia</taxon>
    </lineage>
</organism>
<evidence type="ECO:0008006" key="4">
    <source>
        <dbReference type="Google" id="ProtNLM"/>
    </source>
</evidence>
<dbReference type="AlphaFoldDB" id="A0A511D3S7"/>
<feature type="signal peptide" evidence="1">
    <location>
        <begin position="1"/>
        <end position="25"/>
    </location>
</feature>
<feature type="chain" id="PRO_5038961811" description="Lipoprotein" evidence="1">
    <location>
        <begin position="26"/>
        <end position="175"/>
    </location>
</feature>
<protein>
    <recommendedName>
        <fullName evidence="4">Lipoprotein</fullName>
    </recommendedName>
</protein>
<dbReference type="RefSeq" id="WP_028931249.1">
    <property type="nucleotide sequence ID" value="NZ_AUII01000023.1"/>
</dbReference>
<evidence type="ECO:0000256" key="1">
    <source>
        <dbReference type="SAM" id="SignalP"/>
    </source>
</evidence>
<reference evidence="2 3" key="1">
    <citation type="submission" date="2019-07" db="EMBL/GenBank/DDBJ databases">
        <title>Whole genome shotgun sequence of Pseudonocardia asaccharolytica NBRC 16224.</title>
        <authorList>
            <person name="Hosoyama A."/>
            <person name="Uohara A."/>
            <person name="Ohji S."/>
            <person name="Ichikawa N."/>
        </authorList>
    </citation>
    <scope>NUCLEOTIDE SEQUENCE [LARGE SCALE GENOMIC DNA]</scope>
    <source>
        <strain evidence="2 3">NBRC 16224</strain>
    </source>
</reference>
<keyword evidence="3" id="KW-1185">Reference proteome</keyword>
<keyword evidence="1" id="KW-0732">Signal</keyword>
<gene>
    <name evidence="2" type="ORF">PA7_20910</name>
</gene>
<name>A0A511D3S7_9PSEU</name>
<dbReference type="PROSITE" id="PS51257">
    <property type="entry name" value="PROKAR_LIPOPROTEIN"/>
    <property type="match status" value="1"/>
</dbReference>
<sequence length="175" mass="17804">MRVRTSICAAAVALMALLAAGCGGGADDAETTAWADKICGSYVSFRETLTAAVPTTSAPDHAQQVQQLSVFAENVVAAAQEAIAGIDTAGAPDVDGAAAVAATLTQRMTQIQTTFAAAKAQIEAARDQEALAQSIVPLQELAHLPDPTSELTANADLRRAVDAAPSCQRLRASGG</sequence>
<dbReference type="EMBL" id="BJVI01000017">
    <property type="protein sequence ID" value="GEL18254.1"/>
    <property type="molecule type" value="Genomic_DNA"/>
</dbReference>
<dbReference type="STRING" id="1123024.GCA_000423625_03856"/>
<proteinExistence type="predicted"/>
<evidence type="ECO:0000313" key="3">
    <source>
        <dbReference type="Proteomes" id="UP000321328"/>
    </source>
</evidence>
<evidence type="ECO:0000313" key="2">
    <source>
        <dbReference type="EMBL" id="GEL18254.1"/>
    </source>
</evidence>
<accession>A0A511D3S7</accession>
<dbReference type="Proteomes" id="UP000321328">
    <property type="component" value="Unassembled WGS sequence"/>
</dbReference>
<comment type="caution">
    <text evidence="2">The sequence shown here is derived from an EMBL/GenBank/DDBJ whole genome shotgun (WGS) entry which is preliminary data.</text>
</comment>